<keyword evidence="8" id="KW-1185">Reference proteome</keyword>
<organism evidence="7 8">
    <name type="scientific">Paramuricea clavata</name>
    <name type="common">Red gorgonian</name>
    <name type="synonym">Violescent sea-whip</name>
    <dbReference type="NCBI Taxonomy" id="317549"/>
    <lineage>
        <taxon>Eukaryota</taxon>
        <taxon>Metazoa</taxon>
        <taxon>Cnidaria</taxon>
        <taxon>Anthozoa</taxon>
        <taxon>Octocorallia</taxon>
        <taxon>Malacalcyonacea</taxon>
        <taxon>Plexauridae</taxon>
        <taxon>Paramuricea</taxon>
    </lineage>
</organism>
<sequence length="200" mass="24360">MRASRFSKKILFCKNIKYPASHRFGNSNKEFFNHGNKVSTNDGLKHYSTKEQESKSLKTTYNSSYKYGAPHPESNIPSIEFNVRQNETKKEKTFRQHKQDLMSWHHTFWLQQNEKFNKEKKEYLEKRECENTIKDGKERADELSLFYREFLDKNFSVHFKYQREWYKRNFLLVWHGLQVDVERLGKRLMVKITRPWIVHL</sequence>
<dbReference type="Pfam" id="PF10231">
    <property type="entry name" value="COA8"/>
    <property type="match status" value="1"/>
</dbReference>
<dbReference type="EMBL" id="CACRXK020007209">
    <property type="protein sequence ID" value="CAB4011615.1"/>
    <property type="molecule type" value="Genomic_DNA"/>
</dbReference>
<comment type="caution">
    <text evidence="7">The sequence shown here is derived from an EMBL/GenBank/DDBJ whole genome shotgun (WGS) entry which is preliminary data.</text>
</comment>
<evidence type="ECO:0000256" key="2">
    <source>
        <dbReference type="ARBA" id="ARBA00005453"/>
    </source>
</evidence>
<accession>A0A6S7HZ07</accession>
<evidence type="ECO:0000313" key="7">
    <source>
        <dbReference type="EMBL" id="CAB4011615.1"/>
    </source>
</evidence>
<dbReference type="PANTHER" id="PTHR31107">
    <property type="entry name" value="APOPTOGENIC PROTEIN 1, MITOCHONDRIAL"/>
    <property type="match status" value="1"/>
</dbReference>
<reference evidence="7" key="1">
    <citation type="submission" date="2020-04" db="EMBL/GenBank/DDBJ databases">
        <authorList>
            <person name="Alioto T."/>
            <person name="Alioto T."/>
            <person name="Gomez Garrido J."/>
        </authorList>
    </citation>
    <scope>NUCLEOTIDE SEQUENCE</scope>
    <source>
        <strain evidence="7">A484AB</strain>
    </source>
</reference>
<dbReference type="GO" id="GO:0097193">
    <property type="term" value="P:intrinsic apoptotic signaling pathway"/>
    <property type="evidence" value="ECO:0007669"/>
    <property type="project" value="InterPro"/>
</dbReference>
<dbReference type="PANTHER" id="PTHR31107:SF2">
    <property type="entry name" value="CYTOCHROME C OXIDASE ASSEMBLY FACTOR 8"/>
    <property type="match status" value="1"/>
</dbReference>
<dbReference type="Proteomes" id="UP001152795">
    <property type="component" value="Unassembled WGS sequence"/>
</dbReference>
<dbReference type="OrthoDB" id="6246201at2759"/>
<keyword evidence="4" id="KW-0809">Transit peptide</keyword>
<gene>
    <name evidence="7" type="ORF">PACLA_8A021005</name>
</gene>
<evidence type="ECO:0000256" key="6">
    <source>
        <dbReference type="ARBA" id="ARBA00023136"/>
    </source>
</evidence>
<protein>
    <submittedName>
        <fullName evidence="7">APOPT family CG14806, mitochondrial</fullName>
    </submittedName>
</protein>
<keyword evidence="5" id="KW-0496">Mitochondrion</keyword>
<comment type="subcellular location">
    <subcellularLocation>
        <location evidence="1">Mitochondrion inner membrane</location>
        <topology evidence="1">Peripheral membrane protein</topology>
        <orientation evidence="1">Matrix side</orientation>
    </subcellularLocation>
</comment>
<keyword evidence="3" id="KW-0999">Mitochondrion inner membrane</keyword>
<evidence type="ECO:0000256" key="1">
    <source>
        <dbReference type="ARBA" id="ARBA00004443"/>
    </source>
</evidence>
<evidence type="ECO:0000256" key="5">
    <source>
        <dbReference type="ARBA" id="ARBA00023128"/>
    </source>
</evidence>
<evidence type="ECO:0000313" key="8">
    <source>
        <dbReference type="Proteomes" id="UP001152795"/>
    </source>
</evidence>
<comment type="similarity">
    <text evidence="2">Belongs to the COA8 family.</text>
</comment>
<evidence type="ECO:0000256" key="4">
    <source>
        <dbReference type="ARBA" id="ARBA00022946"/>
    </source>
</evidence>
<evidence type="ECO:0000256" key="3">
    <source>
        <dbReference type="ARBA" id="ARBA00022792"/>
    </source>
</evidence>
<dbReference type="InterPro" id="IPR018796">
    <property type="entry name" value="COA8"/>
</dbReference>
<dbReference type="AlphaFoldDB" id="A0A6S7HZ07"/>
<proteinExistence type="inferred from homology"/>
<keyword evidence="6" id="KW-0472">Membrane</keyword>
<name>A0A6S7HZ07_PARCT</name>
<dbReference type="GO" id="GO:0005743">
    <property type="term" value="C:mitochondrial inner membrane"/>
    <property type="evidence" value="ECO:0007669"/>
    <property type="project" value="UniProtKB-SubCell"/>
</dbReference>